<evidence type="ECO:0000313" key="4">
    <source>
        <dbReference type="Proteomes" id="UP000698800"/>
    </source>
</evidence>
<feature type="compositionally biased region" description="Acidic residues" evidence="2">
    <location>
        <begin position="1298"/>
        <end position="1310"/>
    </location>
</feature>
<feature type="compositionally biased region" description="Pro residues" evidence="2">
    <location>
        <begin position="3484"/>
        <end position="3498"/>
    </location>
</feature>
<feature type="compositionally biased region" description="Pro residues" evidence="2">
    <location>
        <begin position="3349"/>
        <end position="3359"/>
    </location>
</feature>
<feature type="compositionally biased region" description="Low complexity" evidence="2">
    <location>
        <begin position="1105"/>
        <end position="1123"/>
    </location>
</feature>
<feature type="region of interest" description="Disordered" evidence="2">
    <location>
        <begin position="4814"/>
        <end position="5382"/>
    </location>
</feature>
<feature type="region of interest" description="Disordered" evidence="2">
    <location>
        <begin position="1028"/>
        <end position="1242"/>
    </location>
</feature>
<feature type="compositionally biased region" description="Basic and acidic residues" evidence="2">
    <location>
        <begin position="1781"/>
        <end position="1808"/>
    </location>
</feature>
<feature type="compositionally biased region" description="Polar residues" evidence="2">
    <location>
        <begin position="1152"/>
        <end position="1164"/>
    </location>
</feature>
<feature type="compositionally biased region" description="Pro residues" evidence="2">
    <location>
        <begin position="1504"/>
        <end position="1513"/>
    </location>
</feature>
<feature type="compositionally biased region" description="Basic and acidic residues" evidence="2">
    <location>
        <begin position="5328"/>
        <end position="5349"/>
    </location>
</feature>
<feature type="compositionally biased region" description="Low complexity" evidence="2">
    <location>
        <begin position="1194"/>
        <end position="1208"/>
    </location>
</feature>
<feature type="compositionally biased region" description="Low complexity" evidence="2">
    <location>
        <begin position="3163"/>
        <end position="3185"/>
    </location>
</feature>
<feature type="compositionally biased region" description="Basic and acidic residues" evidence="2">
    <location>
        <begin position="5570"/>
        <end position="5582"/>
    </location>
</feature>
<feature type="compositionally biased region" description="Polar residues" evidence="2">
    <location>
        <begin position="1433"/>
        <end position="1443"/>
    </location>
</feature>
<feature type="compositionally biased region" description="Basic residues" evidence="2">
    <location>
        <begin position="156"/>
        <end position="166"/>
    </location>
</feature>
<feature type="compositionally biased region" description="Basic and acidic residues" evidence="2">
    <location>
        <begin position="5373"/>
        <end position="5382"/>
    </location>
</feature>
<feature type="compositionally biased region" description="Polar residues" evidence="2">
    <location>
        <begin position="2594"/>
        <end position="2606"/>
    </location>
</feature>
<accession>A0A9P8HRY8</accession>
<feature type="compositionally biased region" description="Basic residues" evidence="2">
    <location>
        <begin position="1184"/>
        <end position="1193"/>
    </location>
</feature>
<feature type="compositionally biased region" description="Polar residues" evidence="2">
    <location>
        <begin position="5855"/>
        <end position="5865"/>
    </location>
</feature>
<feature type="compositionally biased region" description="Basic residues" evidence="2">
    <location>
        <begin position="5056"/>
        <end position="5070"/>
    </location>
</feature>
<feature type="compositionally biased region" description="Polar residues" evidence="2">
    <location>
        <begin position="326"/>
        <end position="348"/>
    </location>
</feature>
<feature type="region of interest" description="Disordered" evidence="2">
    <location>
        <begin position="3126"/>
        <end position="3756"/>
    </location>
</feature>
<feature type="compositionally biased region" description="Polar residues" evidence="2">
    <location>
        <begin position="5362"/>
        <end position="5372"/>
    </location>
</feature>
<feature type="compositionally biased region" description="Low complexity" evidence="2">
    <location>
        <begin position="1332"/>
        <end position="1344"/>
    </location>
</feature>
<feature type="compositionally biased region" description="Basic and acidic residues" evidence="2">
    <location>
        <begin position="1046"/>
        <end position="1068"/>
    </location>
</feature>
<feature type="compositionally biased region" description="Basic and acidic residues" evidence="2">
    <location>
        <begin position="1629"/>
        <end position="1754"/>
    </location>
</feature>
<feature type="region of interest" description="Disordered" evidence="2">
    <location>
        <begin position="1398"/>
        <end position="1447"/>
    </location>
</feature>
<feature type="compositionally biased region" description="Low complexity" evidence="2">
    <location>
        <begin position="1288"/>
        <end position="1297"/>
    </location>
</feature>
<feature type="region of interest" description="Disordered" evidence="2">
    <location>
        <begin position="2627"/>
        <end position="2701"/>
    </location>
</feature>
<feature type="compositionally biased region" description="Basic and acidic residues" evidence="2">
    <location>
        <begin position="1593"/>
        <end position="1622"/>
    </location>
</feature>
<dbReference type="Proteomes" id="UP000698800">
    <property type="component" value="Unassembled WGS sequence"/>
</dbReference>
<name>A0A9P8HRY8_9PEZI</name>
<dbReference type="InterPro" id="IPR053268">
    <property type="entry name" value="Woronin_anchor"/>
</dbReference>
<feature type="region of interest" description="Disordered" evidence="2">
    <location>
        <begin position="5403"/>
        <end position="5957"/>
    </location>
</feature>
<feature type="compositionally biased region" description="Polar residues" evidence="2">
    <location>
        <begin position="1559"/>
        <end position="1573"/>
    </location>
</feature>
<feature type="compositionally biased region" description="Polar residues" evidence="2">
    <location>
        <begin position="426"/>
        <end position="438"/>
    </location>
</feature>
<feature type="compositionally biased region" description="Polar residues" evidence="2">
    <location>
        <begin position="2718"/>
        <end position="2746"/>
    </location>
</feature>
<feature type="region of interest" description="Disordered" evidence="2">
    <location>
        <begin position="637"/>
        <end position="692"/>
    </location>
</feature>
<feature type="compositionally biased region" description="Low complexity" evidence="2">
    <location>
        <begin position="3196"/>
        <end position="3214"/>
    </location>
</feature>
<feature type="compositionally biased region" description="Basic and acidic residues" evidence="2">
    <location>
        <begin position="6131"/>
        <end position="6145"/>
    </location>
</feature>
<feature type="compositionally biased region" description="Basic and acidic residues" evidence="2">
    <location>
        <begin position="48"/>
        <end position="57"/>
    </location>
</feature>
<feature type="region of interest" description="Disordered" evidence="2">
    <location>
        <begin position="1255"/>
        <end position="1379"/>
    </location>
</feature>
<feature type="compositionally biased region" description="Low complexity" evidence="2">
    <location>
        <begin position="4642"/>
        <end position="4656"/>
    </location>
</feature>
<feature type="compositionally biased region" description="Basic and acidic residues" evidence="2">
    <location>
        <begin position="2298"/>
        <end position="2332"/>
    </location>
</feature>
<protein>
    <submittedName>
        <fullName evidence="3">Uncharacterized protein</fullName>
    </submittedName>
</protein>
<feature type="compositionally biased region" description="Basic and acidic residues" evidence="2">
    <location>
        <begin position="75"/>
        <end position="102"/>
    </location>
</feature>
<feature type="compositionally biased region" description="Low complexity" evidence="2">
    <location>
        <begin position="4327"/>
        <end position="4341"/>
    </location>
</feature>
<feature type="compositionally biased region" description="Basic and acidic residues" evidence="2">
    <location>
        <begin position="5866"/>
        <end position="5881"/>
    </location>
</feature>
<feature type="region of interest" description="Disordered" evidence="2">
    <location>
        <begin position="870"/>
        <end position="922"/>
    </location>
</feature>
<feature type="compositionally biased region" description="Basic and acidic residues" evidence="2">
    <location>
        <begin position="3953"/>
        <end position="3963"/>
    </location>
</feature>
<feature type="compositionally biased region" description="Polar residues" evidence="2">
    <location>
        <begin position="2203"/>
        <end position="2214"/>
    </location>
</feature>
<feature type="compositionally biased region" description="Basic and acidic residues" evidence="2">
    <location>
        <begin position="1536"/>
        <end position="1549"/>
    </location>
</feature>
<feature type="compositionally biased region" description="Low complexity" evidence="2">
    <location>
        <begin position="4710"/>
        <end position="4720"/>
    </location>
</feature>
<feature type="compositionally biased region" description="Low complexity" evidence="2">
    <location>
        <begin position="5193"/>
        <end position="5208"/>
    </location>
</feature>
<feature type="compositionally biased region" description="Low complexity" evidence="2">
    <location>
        <begin position="3079"/>
        <end position="3090"/>
    </location>
</feature>
<dbReference type="PANTHER" id="PTHR40641">
    <property type="entry name" value="INVOLUCRIN REPEAT PROTEIN (AFU_ORTHOLOGUE AFUA_2G08060)"/>
    <property type="match status" value="1"/>
</dbReference>
<feature type="region of interest" description="Disordered" evidence="2">
    <location>
        <begin position="1863"/>
        <end position="1885"/>
    </location>
</feature>
<feature type="compositionally biased region" description="Polar residues" evidence="2">
    <location>
        <begin position="483"/>
        <end position="495"/>
    </location>
</feature>
<feature type="compositionally biased region" description="Basic residues" evidence="2">
    <location>
        <begin position="4221"/>
        <end position="4233"/>
    </location>
</feature>
<feature type="region of interest" description="Disordered" evidence="2">
    <location>
        <begin position="1"/>
        <end position="448"/>
    </location>
</feature>
<feature type="compositionally biased region" description="Low complexity" evidence="2">
    <location>
        <begin position="5287"/>
        <end position="5298"/>
    </location>
</feature>
<feature type="compositionally biased region" description="Basic and acidic residues" evidence="2">
    <location>
        <begin position="5419"/>
        <end position="5430"/>
    </location>
</feature>
<feature type="compositionally biased region" description="Polar residues" evidence="2">
    <location>
        <begin position="5253"/>
        <end position="5263"/>
    </location>
</feature>
<feature type="compositionally biased region" description="Polar residues" evidence="2">
    <location>
        <begin position="5222"/>
        <end position="5245"/>
    </location>
</feature>
<feature type="compositionally biased region" description="Low complexity" evidence="2">
    <location>
        <begin position="5444"/>
        <end position="5465"/>
    </location>
</feature>
<feature type="region of interest" description="Disordered" evidence="2">
    <location>
        <begin position="2715"/>
        <end position="2979"/>
    </location>
</feature>
<feature type="compositionally biased region" description="Basic and acidic residues" evidence="2">
    <location>
        <begin position="2010"/>
        <end position="2020"/>
    </location>
</feature>
<feature type="compositionally biased region" description="Basic residues" evidence="2">
    <location>
        <begin position="4861"/>
        <end position="4870"/>
    </location>
</feature>
<feature type="region of interest" description="Disordered" evidence="2">
    <location>
        <begin position="3819"/>
        <end position="4034"/>
    </location>
</feature>
<feature type="compositionally biased region" description="Basic and acidic residues" evidence="2">
    <location>
        <begin position="6072"/>
        <end position="6092"/>
    </location>
</feature>
<feature type="compositionally biased region" description="Polar residues" evidence="2">
    <location>
        <begin position="4517"/>
        <end position="4532"/>
    </location>
</feature>
<feature type="compositionally biased region" description="Basic residues" evidence="2">
    <location>
        <begin position="1351"/>
        <end position="1362"/>
    </location>
</feature>
<feature type="region of interest" description="Disordered" evidence="2">
    <location>
        <begin position="1998"/>
        <end position="2075"/>
    </location>
</feature>
<feature type="compositionally biased region" description="Low complexity" evidence="2">
    <location>
        <begin position="2897"/>
        <end position="2908"/>
    </location>
</feature>
<feature type="compositionally biased region" description="Basic and acidic residues" evidence="2">
    <location>
        <begin position="2158"/>
        <end position="2202"/>
    </location>
</feature>
<feature type="region of interest" description="Disordered" evidence="2">
    <location>
        <begin position="4275"/>
        <end position="4789"/>
    </location>
</feature>
<feature type="compositionally biased region" description="Polar residues" evidence="2">
    <location>
        <begin position="505"/>
        <end position="515"/>
    </location>
</feature>
<feature type="compositionally biased region" description="Basic and acidic residues" evidence="2">
    <location>
        <begin position="5157"/>
        <end position="5174"/>
    </location>
</feature>
<feature type="compositionally biased region" description="Polar residues" evidence="2">
    <location>
        <begin position="5136"/>
        <end position="5147"/>
    </location>
</feature>
<feature type="region of interest" description="Disordered" evidence="2">
    <location>
        <begin position="2096"/>
        <end position="2608"/>
    </location>
</feature>
<feature type="compositionally biased region" description="Basic residues" evidence="2">
    <location>
        <begin position="874"/>
        <end position="883"/>
    </location>
</feature>
<feature type="region of interest" description="Disordered" evidence="2">
    <location>
        <begin position="966"/>
        <end position="1016"/>
    </location>
</feature>
<feature type="compositionally biased region" description="Polar residues" evidence="2">
    <location>
        <begin position="3001"/>
        <end position="3013"/>
    </location>
</feature>
<feature type="compositionally biased region" description="Basic residues" evidence="2">
    <location>
        <begin position="4130"/>
        <end position="4142"/>
    </location>
</feature>
<feature type="compositionally biased region" description="Basic and acidic residues" evidence="2">
    <location>
        <begin position="4821"/>
        <end position="4832"/>
    </location>
</feature>
<feature type="compositionally biased region" description="Polar residues" evidence="2">
    <location>
        <begin position="2000"/>
        <end position="2009"/>
    </location>
</feature>
<feature type="compositionally biased region" description="Polar residues" evidence="2">
    <location>
        <begin position="34"/>
        <end position="47"/>
    </location>
</feature>
<feature type="compositionally biased region" description="Basic residues" evidence="2">
    <location>
        <begin position="4921"/>
        <end position="4933"/>
    </location>
</feature>
<feature type="compositionally biased region" description="Polar residues" evidence="2">
    <location>
        <begin position="3863"/>
        <end position="3872"/>
    </location>
</feature>
<dbReference type="EMBL" id="JAGHQL010000214">
    <property type="protein sequence ID" value="KAH0536322.1"/>
    <property type="molecule type" value="Genomic_DNA"/>
</dbReference>
<feature type="compositionally biased region" description="Basic and acidic residues" evidence="2">
    <location>
        <begin position="1863"/>
        <end position="1882"/>
    </location>
</feature>
<feature type="compositionally biased region" description="Low complexity" evidence="2">
    <location>
        <begin position="2123"/>
        <end position="2132"/>
    </location>
</feature>
<feature type="region of interest" description="Disordered" evidence="2">
    <location>
        <begin position="1774"/>
        <end position="1821"/>
    </location>
</feature>
<feature type="compositionally biased region" description="Pro residues" evidence="2">
    <location>
        <begin position="3146"/>
        <end position="3162"/>
    </location>
</feature>
<sequence length="6775" mass="730238">MLNRFMKAFDDRRSNDPSQDEPVSTTSRRRAESIVSSSSGRKPSSATRGDDRDRSERVYIPASTSYASTLSSTVGRDDRDRFGERDADWERRGDRSSKRNSDYDGDYQSRAPKRVDSVSSRSGKERSSKDSERRHGRDRDEERSSKRDRSGSRDRRNGKKDRSRSRERRDSKRDRSRSRERRDSKRDRSRSRERRDSKRDRSRSRDRRDSKRDRSTSRDRRGSKRDRSRSRDRADRQGNYDRDDKRRDSKDSREKEGRRDKKSRGQDQSEKDRGVDRAGPQDGSNYSVQAPGTFSAQVGGQNFSQPPGKYNASGPQGPGYKPPTSIAPQLSSKVPNQFPGQFPAQTTAPYRPPLSANEGGPGLASDYYGDQGQSVLDQPGVRPKPPSLIVGAEPHLQAASPVDARPPEPSATGGVGAAADYFSGTGYPSGQPSSSNRPPSKPAIPGKQGKVSGAAVIAGGAALAGAASGAASGGGNSGSSASFYQQGSNPPSVATSGYPPPPVPSSTGYTSTHTANAYPPPPIPVSAGHSNGYSHTTAPTSGTGQPFVSSVAPVLGAAAVGAAASHMVGHTGSSSQHQQQQHISGSSHHPQPVISASPSHYVSASSTPSAPTSGTGQHFVSSVVPVLGAAAVGAAASHMVGHSGSSSQHQQQQQQQQHISGSSHHPQPVISASPSHYVSASSTPSAPTSGTGQHFVSSVVPVLGAAAVGAAASHMVGHSGSSSQHQQQQQQHQHISGSSHHPQPVISVSPSHYVSASSTPSASVRPHKHGKHSPSHSNAGLYAAGAAGLGAAVLAHQNSHHKISSEHYSVAGSTHSMGAASGSIALQQRRRGPVGKLVDFWRDPEGVGRFEEYTEAIGVCKYCFEAGSTPRDAPRKHRYHDRRRGSNDRLSERYGSSARIDKDSRYSSSDNAAGHRHRARSKKSMIAAGLGVYGLAKLGKSMLGRDHHSGDNYSVRSDRSTGSSRWSFFKRRSSYSPDRRSRTSYGVATRSRSRSRDRSSHHSSHRSSHHTSHHTAAAASGLVAGSLVAGSSHSTSRSSRHRSRSRSRDRTEIGITRDGHVYKRETHRGPFGGTTTTYVDPDQAKHRHHRERSRSRSRSRDKHSGLLGAAVGAAVGVAASSSYSKHRHRSRSNSPRGEFVRPRKRSSGGRHSPQSQVSISNVARSSTGSIFGGFFSSQSSKSEKQHRARKKRGFFSFGNSSSSSSDFGLVYGPGSESRRRRRSRSGSRSGSVKEKRRPGADAAIAGLGTAAALMAASEMTKSKHNNRGKRPSKDGGRKGSKHYKASSRRSSSSSSSPSEDEWESDVESIEDSNLAFGSFHDSRSTASRKSQDSLGSDTSSSNGGWLWPWGGKRRGDKKKKPRNTVYPSDSVSHGGSFISPAASGLIGAATGAAVGAAIASGGRGESPSSSTQGPLQKVHPIFADPGGSEATRHSSISSHTQPILTARPAPVPIQIQHPQPVVPVSQAVFSNQGPPTAYPNQGPPPPTTYPVQDVPHQPSYIAPSGPPVFPVVPPVQQGKRAAPAQHTQPNVFNYQVKDDSFITRSEENRIPTAPRRRASSPTIVTVGPSTSSVLAREARDPTTGVRFKLTQEQTERQARDRKSSDRKSKDDEERREQGRSRESIQQAEIARDRARYERERLEKEDQLRDQADRERAERERARIREQEQDRVRAQTERDRSERERMRVREQERMRAQAEDERLEREEKERSKREREREIARLKKAGEDQAERKIKRDYEEREYDRERVAREKGKSDAWVAPVAAGAIGAAVGAFAAGSAVSRAREEHRDQDQDRRQKTADKSDRDDYHCKTGSQSDRQADIARKAAAKVIADRSNDDYSNVPSVVDKYKQKDEPVVVYVAPPELLEKKKEQSGSRPTDRDGHYHNQGYQEYHDSATYTGDVAHPSDVQTYHAPEIVTTAPRGPPYSPGYNFTAYKDGIDPSHMSLPWTVPGLHLIQPTPPGSVAGGSWKGPVSVPGTPIMTPVIAPVDPSSAVPPIEIVETKTQPSVPKSSQKESQSREFSADLPSGTRETAIVDPPKGGESAKRRSSKVSTGSEKGTKIPQVEGKKTSQMPGSFEDDIEFAATLAAGLQESGFDPSIVIEDHTYHQRDSPHGSEEEYTAYKKSSGPPGGTSSYRPIKPSKPTVASSQIIDSDEDEDTEYRRADLPSRYAEEPESNPRRELNKNERGAKDWETKRQLISEKSAKQTAVAVSSQIVDSDEDEATGYQRADLPSRYVEKPESNPRRELNKNERGVKDRETKRQSISEKSTKQAAVAAPSQIVDSDEDRDAEYQRADLPSRYVEKPESSPRRESNKNERGAKDRETKRQSISEKPAKQAAVAAPSQIVDSDEDRDAEYQRADLPSRYVEKPESSPRRESNKNERGVKDRETKRQPVPDKPAKQAAVAASSQIVGGDEDRDTEYQRADLPSRYVEKPESSPGRELSRKEQKAKDREAKRQSVSDKSVKQPMGVQDNPVASLDRDLVAEPESYFEEAQAKGKKSKKSKRDSVKDPRDIEPSAKNGATIVESPWRTSKSKSNQSESDIVGYGDTGSTTGTTVSSTGSTKDYSERGSTATSISRKSRDKKEKRKSREGSSSTAVESGRITQDQYSKVHIPSFSGMSSSLMAPDISLTRLEAPTLTDTRTLTKKRREDGGSSGVPSRAEEADKTVVVASASPQQQRFPKGTSGQRALSPVLEATTTHSPDDLSMAVAVTAAAALPSSVRSQDNVPYAPLSNSKDISTLPASSRSTVDFHDLPHTLASAPPAPSPHPIKPRSLPPARSPSPPTPPALPDPAETPSLSSRPTPILDDLPALPASRPSSPTLEPVQPRSRGPVFSSEILPALPAGKPSSPTLEPVQPRSQEPVFSSEILPALPASKPSSPTLEPAQPRSQEPVFSSDILPALPASRPSSPTLEPAQPRSQEPVFSSEILPALPASKPSSPTLEPAQPRSQEPIFSSDILPALPASRPSSPTLEPVQPRSQEPVFIFSSEILPALPASRPSSPTLGSTQPRSQEPVFSSDILPALPASRSSSPTLEPAQPRSQEPVFSSEILPALPASRPSSPTLGSTQPRSQEPVFSSDILPALPASRPSSPTLEPAQPRSQEPIFSSEILPVLPISDLSLPLIDSLARSLPSGPAVDLNDLPALPLSTPPSPLSEPVQPPSLPSGPVLLLDDLPPLPASGPSSPLLEATQLPLEQTLSLEDLPPLPSSSPSSPLLGATRLPPKPTPSLEDLPPLPPSGPSSSPSRPLQPLSEPALSLEDLPSLPLSGPCSPLSGPLQPLPKLALNLESLPPPLSGPSSPLSGPPQPLSEPVLSLRDLPALPLSNPSSPLLENVPSRSMPIVSTHNLDNTPVPPASRPSSPPAKLVLSQQSSERAFESMDLPALPASRPSSPYSGSEPAKPLSEPTRSLDALLSESTPNLNDLPALPPSTPSSPLLESAQPSLPFKPTPFFSSPSSGPEGAKPLPEPVQSLDPLPPKAPLSLDGLPPLPISEPSSPPLEPVPAQRQPELALDINDLPMLPNSRPSSPYSAQETIQPPELTRSLGDLPILPSSGNTSLSPEPQPTQSQPLMSKPMFILGDLPALPKSRPSSPTLESKPAQSLPEPVFGLNELPTLPVGAPTSPQLEHIQQPPPSPGPIRGLEVLPPLPHSSPVSSSPKPARVHTAQPTQIIDELSITALPRPSPPLPVEIPKDEQASLPNIDEPPPLSASGPSSPALRPLQASSPTSQARDIEVASAKGTAQAPIPTEPVLVSPPAEFEGPVDSLLSATLVDEGTELDSVAGAQSAKKLKRKKGKGKETPTPSLTEEDEILPEFLASRKAPLAVTSPSKILDEPVAAPDSAYTKLKKNNKGKDTLSPASREEDEASQMSTSTLVSQRRAAEALGSPAAAPDIPIWREKKTKGKKGKKRTASIPALAGDEVSQELESTTPTATGPPETTPIPPLKEVEAPSTSLVPRPKETLTETSREGVLNEPTAAAEPSIYTRKSREDKKGKGNGSSVLALAAGETSRGLESTASLPEIEPTTASTEAGKAHSTSFVPRELEEVTLAALSLAEILDRTAASPQPSAYTEKGTGKDKEDKEGKSPVSFISGRDKPLSARSMPQGPEEPSVATVPADVADEPVADSEPSVYTLKKGKKDKKGKKRVFPASNNESETLLQPDPIPLAVASLAGTSSTLDPKEKDGAQPPPPTSREPESTLPIAANSPELVDKPVTEAEPPVYYPSKKPKRGSKQKKGKKGEDATPIGTLIEGAAPLETEQTPATAITPSAALPIQDLKEAEEIPLPPPTPEELEPAPITTTRMPEILPVPIFTETEIPQEPEAAPLSTAETSQIQISRDSPPSSSSLEEPGPTLLAPANLPETSDEPVVVSDSSKDKQGRSTFAPALDGGDIIPSPAHASRDPEVISSTRSLPESMDEVVVPGPLANTNTKSKKSKKDKKGKNKAAQTWADTQDIVESSLPTTTGQQEILPVMPSKGETSPPSVARGELGPAPPAPLPAAIPTETLPISAPKEVEEIPPSPLTSQEPKVTSATTTLPQILDEPTIPDSSVNPKKKSKTDKDKRKASRDWMAEAPPQPLLSQEHEVTPAVKSLPEVLDETVVSTPPIKATKKSKKDKKGKKRSSQVLTEEGDIPSPFKPEEPEEPESAKPTTTSSLETLPLLVLKGVEQTVSPPIASQEPEATPATSSAEILDTTVVSAPLVESKKKTKKDKGKKGAAQTQMEGEAPAPPAEPKGLESTQKATTDPLEISPASVSKAKDKISSSPLAIGEPEPAPPAAEIPTEISSTPAVKDTDETMLPSLSSKELELTPFTTTTLVEALPTPALKQADEVPSLREPKPSAPAEAIPVDASDESSRVTDSPFQTTKLSKKDKKGKKMAAQALRGEEELPQPPSESGKLESLPLVTTSPTAILDESVTASNVLPQVTKKPKKDKKGKKRNSQAWAEEEETASIPLAPKEPELTPSATASQLEISDETSSLPSARGLGPTLAAVATPADALEKSTAVPSFPVTATPKKDKKGKATSVATTMEDASFSAREGPEPTGLLEIVDETMPISTSTGTKKPKKNKKGNKGKSSKAKDEIQPTITSPAELLDEPMAAPISERKARKDKKAKATFIPSNEEDEIPPVTTSPAEMSDEPSAVSDSTKTFQRTSPEGAMLETPDLPRELSEDRQMEHDPRAESLTAILTRDQPRETESATIQPPGQRQTQTPTKTALSTAVPLFRRRPTTSPGITRSPFSSPSAPQDPSTRSPHTRKSRPGSTEFKSSTEIRPLYLVERHRTRQEIEQEETYPSLPSSRTTSRSPSLHEEEARKATETSEGLSQAPSEGAFPWGGHHDELGQDHSNLRIDVDRSTESLEPPGGLLGSGQSTPKAVSFSQVHDDTEHAGKEHGFAAQLSLFDQGLSRGLFHGPEDLLSSIGDLSNHSLDRSDRSHSEQQQDIGTRSVEDTLSESFISSLPSLPLSRPDSLDSLQQEGLEIGLPRVPTDGSISPYPEQHERTDTSSIEPAQTESFISSLPSLPLDGSVSSCSGQQQSTEPGPTKAVKPDLFVTRPPGFPLSRSVSSPKHQQSTEIEPVEPVHDDLSSDRPRSSSLGSSYTERQSTKPDSVGVAHDDSVFGNLPPLPFPFTRSDSYYSEQQYGTSTTSSDPLNISVELSSSYEFSVSRPPKDHSGSDSGPSVEIVFNPRQQSTEGVARDQTAVRQDVGVARARSIDDLPEPSPVESTSKERDSILFKTPPAKDRLGGSPSPRPSPESSSRGRSKDTTPHTRDITQPKKTQRRARPDVDHSPSPQPREIGDIQTLQQVRLDVEHSPVPRSQEIDDAQTRHQIQGEANRPPSPRPEDTQPRVRIGIDHSPSPRPQGIGNTQSPQQVRIDTDVPQPREVDDMQTQRRVPVRADTSPSPKPRKASDAQTQRRVQRDASHSPSPQPLEMGVARTPPHRPRALEASSPPPSLFGGPTGANSDISGITIPAIAGIAAGIGFVASEKRRLGTITEDNPDDSPLSKKGRSVSGQESVGRNAKRELPSISPEIPRDEDRPPPADPTDHNLTRSVQRPTSTRETKLISTEDLLARLSWPVVDENEHTVDIDRGASRGPGDKSPSRSSNISPITPDRPLAREANVRSPTGHSARSSTSIHRYKTPENTRDKDNDRQYRPSSVLSNPIRPTSALSDRAGSVLSNRSLGLVGTPRTPPRTPPLRRVDRSVSGDLRAASKREQRKLASDPPPELFLPSSSTYDPLKDKGKGRARDMADVYEGFGDVQGSPLSPTRPPSIMRRRHSMQIMDLETKIDQLVSENRLLAEAKAKAEESLEDSLYNQQRGSAAEKEALETRDLEIRTKDTEIGQLKETLERVQKEVVRLTEANQSILALNASLTAQSLALRNENSNRDDRLEATTKQLEDKTGQLESLRRQHGELTGGMEAIVRHEISVALEEKNAQLRHLKTELLNAKEKIRTLQRQILESKPSENFLITRDEDYFETACQTLCQHVKEWVLRFSKFSDSKQCRLLDEVEEDKVRDRVDNTILDDTEVDDYLRDRVKRRDVFMSVVMIMVWEYIFTRYLFGMDREQRQKLKALEKTLADVGPPAAVHQWRATTLTLLSRRPAFLTQREQDTEAVVQEIYHTLSALLPPPSHLISQILDSLRNVMRSAVELSIEMRTQRAEYMMLPPLHPEYDQNGDLLRKIHFNALTMNERSGDTPSLSNEDLEDMQAVVRIVLFPLVVKKGDQTGAGEEEIVVCPAQVLIAKPAKDKQVSRVVSGDMMSIDAPLPTASAQSMYSSMDMGGMI</sequence>
<feature type="compositionally biased region" description="Basic residues" evidence="2">
    <location>
        <begin position="1001"/>
        <end position="1013"/>
    </location>
</feature>
<feature type="compositionally biased region" description="Polar residues" evidence="2">
    <location>
        <begin position="2527"/>
        <end position="2539"/>
    </location>
</feature>
<feature type="compositionally biased region" description="Low complexity" evidence="2">
    <location>
        <begin position="3379"/>
        <end position="3392"/>
    </location>
</feature>
<feature type="compositionally biased region" description="Low complexity" evidence="2">
    <location>
        <begin position="3705"/>
        <end position="3717"/>
    </location>
</feature>
<feature type="compositionally biased region" description="Polar residues" evidence="2">
    <location>
        <begin position="3520"/>
        <end position="3532"/>
    </location>
</feature>
<feature type="compositionally biased region" description="Basic residues" evidence="2">
    <location>
        <begin position="4700"/>
        <end position="4709"/>
    </location>
</feature>
<feature type="compositionally biased region" description="Low complexity" evidence="2">
    <location>
        <begin position="1165"/>
        <end position="1180"/>
    </location>
</feature>
<feature type="compositionally biased region" description="Low complexity" evidence="2">
    <location>
        <begin position="1028"/>
        <end position="1037"/>
    </location>
</feature>
<feature type="compositionally biased region" description="Low complexity" evidence="2">
    <location>
        <begin position="2927"/>
        <end position="2938"/>
    </location>
</feature>
<feature type="compositionally biased region" description="Basic and acidic residues" evidence="2">
    <location>
        <begin position="2503"/>
        <end position="2514"/>
    </location>
</feature>
<comment type="caution">
    <text evidence="3">The sequence shown here is derived from an EMBL/GenBank/DDBJ whole genome shotgun (WGS) entry which is preliminary data.</text>
</comment>
<feature type="region of interest" description="Disordered" evidence="2">
    <location>
        <begin position="5983"/>
        <end position="6237"/>
    </location>
</feature>
<feature type="coiled-coil region" evidence="1">
    <location>
        <begin position="6382"/>
        <end position="6449"/>
    </location>
</feature>
<feature type="compositionally biased region" description="Basic and acidic residues" evidence="2">
    <location>
        <begin position="4069"/>
        <end position="4080"/>
    </location>
</feature>
<feature type="compositionally biased region" description="Low complexity" evidence="2">
    <location>
        <begin position="2547"/>
        <end position="2561"/>
    </location>
</feature>
<feature type="compositionally biased region" description="Basic and acidic residues" evidence="2">
    <location>
        <begin position="2439"/>
        <end position="2462"/>
    </location>
</feature>
<feature type="compositionally biased region" description="Low complexity" evidence="2">
    <location>
        <begin position="2957"/>
        <end position="2968"/>
    </location>
</feature>
<feature type="compositionally biased region" description="Basic and acidic residues" evidence="2">
    <location>
        <begin position="5270"/>
        <end position="5279"/>
    </location>
</feature>
<feature type="compositionally biased region" description="Low complexity" evidence="2">
    <location>
        <begin position="1467"/>
        <end position="1480"/>
    </location>
</feature>
<feature type="compositionally biased region" description="Low complexity" evidence="2">
    <location>
        <begin position="2807"/>
        <end position="2818"/>
    </location>
</feature>
<feature type="compositionally biased region" description="Low complexity" evidence="2">
    <location>
        <begin position="2867"/>
        <end position="2878"/>
    </location>
</feature>
<feature type="compositionally biased region" description="Low complexity" evidence="2">
    <location>
        <begin position="3049"/>
        <end position="3060"/>
    </location>
</feature>
<feature type="compositionally biased region" description="Basic and acidic residues" evidence="2">
    <location>
        <begin position="2233"/>
        <end position="2267"/>
    </location>
</feature>
<feature type="compositionally biased region" description="Basic residues" evidence="2">
    <location>
        <begin position="3895"/>
        <end position="3906"/>
    </location>
</feature>
<feature type="compositionally biased region" description="Polar residues" evidence="2">
    <location>
        <begin position="5495"/>
        <end position="5511"/>
    </location>
</feature>
<feature type="compositionally biased region" description="Basic and acidic residues" evidence="2">
    <location>
        <begin position="122"/>
        <end position="155"/>
    </location>
</feature>
<gene>
    <name evidence="3" type="ORF">FGG08_006795</name>
</gene>
<feature type="coiled-coil region" evidence="1">
    <location>
        <begin position="6266"/>
        <end position="6353"/>
    </location>
</feature>
<feature type="compositionally biased region" description="Polar residues" evidence="2">
    <location>
        <begin position="3061"/>
        <end position="3073"/>
    </location>
</feature>
<evidence type="ECO:0000313" key="3">
    <source>
        <dbReference type="EMBL" id="KAH0536322.1"/>
    </source>
</evidence>
<feature type="compositionally biased region" description="Basic and acidic residues" evidence="2">
    <location>
        <begin position="5832"/>
        <end position="5844"/>
    </location>
</feature>
<feature type="compositionally biased region" description="Polar residues" evidence="2">
    <location>
        <begin position="282"/>
        <end position="305"/>
    </location>
</feature>
<feature type="compositionally biased region" description="Basic and acidic residues" evidence="2">
    <location>
        <begin position="2099"/>
        <end position="2114"/>
    </location>
</feature>
<feature type="region of interest" description="Disordered" evidence="2">
    <location>
        <begin position="2992"/>
        <end position="3101"/>
    </location>
</feature>
<feature type="compositionally biased region" description="Basic residues" evidence="2">
    <location>
        <begin position="4426"/>
        <end position="4438"/>
    </location>
</feature>
<keyword evidence="1" id="KW-0175">Coiled coil</keyword>
<feature type="region of interest" description="Disordered" evidence="2">
    <location>
        <begin position="1467"/>
        <end position="1755"/>
    </location>
</feature>
<feature type="region of interest" description="Disordered" evidence="2">
    <location>
        <begin position="3772"/>
        <end position="3806"/>
    </location>
</feature>
<feature type="compositionally biased region" description="Low complexity" evidence="2">
    <location>
        <begin position="62"/>
        <end position="73"/>
    </location>
</feature>
<feature type="compositionally biased region" description="Low complexity" evidence="2">
    <location>
        <begin position="3430"/>
        <end position="3456"/>
    </location>
</feature>
<keyword evidence="4" id="KW-1185">Reference proteome</keyword>
<feature type="region of interest" description="Disordered" evidence="2">
    <location>
        <begin position="566"/>
        <end position="616"/>
    </location>
</feature>
<feature type="compositionally biased region" description="Low complexity" evidence="2">
    <location>
        <begin position="3238"/>
        <end position="3287"/>
    </location>
</feature>
<feature type="compositionally biased region" description="Basic and acidic residues" evidence="2">
    <location>
        <begin position="6190"/>
        <end position="6212"/>
    </location>
</feature>
<feature type="compositionally biased region" description="Basic and acidic residues" evidence="2">
    <location>
        <begin position="4553"/>
        <end position="4565"/>
    </location>
</feature>
<feature type="compositionally biased region" description="Basic and acidic residues" evidence="2">
    <location>
        <begin position="229"/>
        <end position="276"/>
    </location>
</feature>
<feature type="region of interest" description="Disordered" evidence="2">
    <location>
        <begin position="4053"/>
        <end position="4245"/>
    </location>
</feature>
<feature type="compositionally biased region" description="Basic and acidic residues" evidence="2">
    <location>
        <begin position="6023"/>
        <end position="6040"/>
    </location>
</feature>
<feature type="compositionally biased region" description="Polar residues" evidence="2">
    <location>
        <begin position="4440"/>
        <end position="4462"/>
    </location>
</feature>
<feature type="region of interest" description="Disordered" evidence="2">
    <location>
        <begin position="466"/>
        <end position="545"/>
    </location>
</feature>
<feature type="compositionally biased region" description="Basic residues" evidence="2">
    <location>
        <begin position="765"/>
        <end position="774"/>
    </location>
</feature>
<feature type="compositionally biased region" description="Low complexity" evidence="2">
    <location>
        <begin position="3019"/>
        <end position="3030"/>
    </location>
</feature>
<organism evidence="3 4">
    <name type="scientific">Glutinoglossum americanum</name>
    <dbReference type="NCBI Taxonomy" id="1670608"/>
    <lineage>
        <taxon>Eukaryota</taxon>
        <taxon>Fungi</taxon>
        <taxon>Dikarya</taxon>
        <taxon>Ascomycota</taxon>
        <taxon>Pezizomycotina</taxon>
        <taxon>Geoglossomycetes</taxon>
        <taxon>Geoglossales</taxon>
        <taxon>Geoglossaceae</taxon>
        <taxon>Glutinoglossum</taxon>
    </lineage>
</organism>
<feature type="compositionally biased region" description="Polar residues" evidence="2">
    <location>
        <begin position="528"/>
        <end position="545"/>
    </location>
</feature>
<feature type="compositionally biased region" description="Low complexity" evidence="2">
    <location>
        <begin position="3316"/>
        <end position="3334"/>
    </location>
</feature>
<feature type="compositionally biased region" description="Basic and acidic residues" evidence="2">
    <location>
        <begin position="2363"/>
        <end position="2397"/>
    </location>
</feature>
<feature type="compositionally biased region" description="Basic residues" evidence="2">
    <location>
        <begin position="4603"/>
        <end position="4617"/>
    </location>
</feature>
<feature type="compositionally biased region" description="Polar residues" evidence="2">
    <location>
        <begin position="2671"/>
        <end position="2686"/>
    </location>
</feature>
<feature type="compositionally biased region" description="Polar residues" evidence="2">
    <location>
        <begin position="5553"/>
        <end position="5565"/>
    </location>
</feature>
<evidence type="ECO:0000256" key="2">
    <source>
        <dbReference type="SAM" id="MobiDB-lite"/>
    </source>
</evidence>
<feature type="compositionally biased region" description="Basic residues" evidence="2">
    <location>
        <begin position="1085"/>
        <end position="1101"/>
    </location>
</feature>
<feature type="compositionally biased region" description="Basic residues" evidence="2">
    <location>
        <begin position="2576"/>
        <end position="2587"/>
    </location>
</feature>
<feature type="compositionally biased region" description="Polar residues" evidence="2">
    <location>
        <begin position="5622"/>
        <end position="5654"/>
    </location>
</feature>
<feature type="compositionally biased region" description="Polar residues" evidence="2">
    <location>
        <begin position="6114"/>
        <end position="6127"/>
    </location>
</feature>
<feature type="compositionally biased region" description="Polar residues" evidence="2">
    <location>
        <begin position="4020"/>
        <end position="4034"/>
    </location>
</feature>
<reference evidence="3" key="1">
    <citation type="submission" date="2021-03" db="EMBL/GenBank/DDBJ databases">
        <title>Comparative genomics and phylogenomic investigation of the class Geoglossomycetes provide insights into ecological specialization and systematics.</title>
        <authorList>
            <person name="Melie T."/>
            <person name="Pirro S."/>
            <person name="Miller A.N."/>
            <person name="Quandt A."/>
        </authorList>
    </citation>
    <scope>NUCLEOTIDE SEQUENCE</scope>
    <source>
        <strain evidence="3">GBOQ0MN5Z8</strain>
    </source>
</reference>
<evidence type="ECO:0000256" key="1">
    <source>
        <dbReference type="SAM" id="Coils"/>
    </source>
</evidence>
<feature type="compositionally biased region" description="Polar residues" evidence="2">
    <location>
        <begin position="6146"/>
        <end position="6161"/>
    </location>
</feature>
<feature type="compositionally biased region" description="Polar residues" evidence="2">
    <location>
        <begin position="4957"/>
        <end position="4974"/>
    </location>
</feature>
<proteinExistence type="predicted"/>
<feature type="compositionally biased region" description="Basic and acidic residues" evidence="2">
    <location>
        <begin position="5717"/>
        <end position="5735"/>
    </location>
</feature>
<feature type="compositionally biased region" description="Basic and acidic residues" evidence="2">
    <location>
        <begin position="5752"/>
        <end position="5765"/>
    </location>
</feature>
<feature type="compositionally biased region" description="Low complexity" evidence="2">
    <location>
        <begin position="713"/>
        <end position="764"/>
    </location>
</feature>
<feature type="compositionally biased region" description="Basic and acidic residues" evidence="2">
    <location>
        <begin position="206"/>
        <end position="220"/>
    </location>
</feature>
<feature type="compositionally biased region" description="Basic and acidic residues" evidence="2">
    <location>
        <begin position="5299"/>
        <end position="5310"/>
    </location>
</feature>
<feature type="compositionally biased region" description="Basic residues" evidence="2">
    <location>
        <begin position="1278"/>
        <end position="1287"/>
    </location>
</feature>
<feature type="compositionally biased region" description="Polar residues" evidence="2">
    <location>
        <begin position="3549"/>
        <end position="3567"/>
    </location>
</feature>
<dbReference type="PANTHER" id="PTHR40641:SF2">
    <property type="entry name" value="INVOLUCRIN REPEAT PROTEIN"/>
    <property type="match status" value="1"/>
</dbReference>
<feature type="compositionally biased region" description="Pro residues" evidence="2">
    <location>
        <begin position="2760"/>
        <end position="2788"/>
    </location>
</feature>
<feature type="region of interest" description="Disordered" evidence="2">
    <location>
        <begin position="713"/>
        <end position="779"/>
    </location>
</feature>
<dbReference type="OrthoDB" id="5365701at2759"/>
<feature type="compositionally biased region" description="Low complexity" evidence="2">
    <location>
        <begin position="5517"/>
        <end position="5528"/>
    </location>
</feature>